<dbReference type="EMBL" id="AP022577">
    <property type="protein sequence ID" value="BBX84958.1"/>
    <property type="molecule type" value="Genomic_DNA"/>
</dbReference>
<organism evidence="1 2">
    <name type="scientific">Mycolicibacterium aubagnense</name>
    <dbReference type="NCBI Taxonomy" id="319707"/>
    <lineage>
        <taxon>Bacteria</taxon>
        <taxon>Bacillati</taxon>
        <taxon>Actinomycetota</taxon>
        <taxon>Actinomycetes</taxon>
        <taxon>Mycobacteriales</taxon>
        <taxon>Mycobacteriaceae</taxon>
        <taxon>Mycolicibacterium</taxon>
    </lineage>
</organism>
<keyword evidence="2" id="KW-1185">Reference proteome</keyword>
<proteinExistence type="predicted"/>
<dbReference type="Proteomes" id="UP000465609">
    <property type="component" value="Chromosome"/>
</dbReference>
<evidence type="ECO:0000313" key="2">
    <source>
        <dbReference type="Proteomes" id="UP000465609"/>
    </source>
</evidence>
<sequence>MQQDHQRALRVGGTVRVPLVGLRTFALDDVEADPVRVHLEVSPRTVDPDDRRIRWRHYQPEVSLEAVRAML</sequence>
<accession>A0ABM7IE59</accession>
<gene>
    <name evidence="1" type="ORF">MAUB_28310</name>
</gene>
<evidence type="ECO:0000313" key="1">
    <source>
        <dbReference type="EMBL" id="BBX84958.1"/>
    </source>
</evidence>
<name>A0ABM7IE59_9MYCO</name>
<reference evidence="1 2" key="1">
    <citation type="journal article" date="2019" name="Emerg. Microbes Infect.">
        <title>Comprehensive subspecies identification of 175 nontuberculous mycobacteria species based on 7547 genomic profiles.</title>
        <authorList>
            <person name="Matsumoto Y."/>
            <person name="Kinjo T."/>
            <person name="Motooka D."/>
            <person name="Nabeya D."/>
            <person name="Jung N."/>
            <person name="Uechi K."/>
            <person name="Horii T."/>
            <person name="Iida T."/>
            <person name="Fujita J."/>
            <person name="Nakamura S."/>
        </authorList>
    </citation>
    <scope>NUCLEOTIDE SEQUENCE [LARGE SCALE GENOMIC DNA]</scope>
    <source>
        <strain evidence="1 2">JCM 15296</strain>
    </source>
</reference>
<protein>
    <submittedName>
        <fullName evidence="1">Uncharacterized protein</fullName>
    </submittedName>
</protein>